<feature type="region of interest" description="Disordered" evidence="1">
    <location>
        <begin position="256"/>
        <end position="287"/>
    </location>
</feature>
<evidence type="ECO:0000313" key="3">
    <source>
        <dbReference type="Proteomes" id="UP000054560"/>
    </source>
</evidence>
<sequence length="587" mass="62890">MAYVSRISTVLHRVLPNQHSDDLNLTAAFVATYTDLYQLVYVGWASLGATQERQGNQKKIYSSTITKLLAPAAALLSLPTLTAGVSLGMDSSGSPAQDSKSKTAESSVQERQTHAHKGEDTSVSAYSVEVQVYVNNIRGVVLATLVRLLMHKDHIAHYISLLGGGSLAALMRGAIVETGTKGSRSGNHGDVPLATTSGKKRKRNAAGEGAVAPADEDAPGSSVDTNTASGTYSAVYTKQLFDFLAQCAVKRVCASESREVPPKDSAKKSRKGKNTDTNPGAKAKASQAAEREYADCAGAIEMIPSLYARFCGAMLDTKSKGGRVKFSNVYDEGSQPTDHIRRTNWRMFQALVGVLALPAHAPKPLATETRTLQDAQAQTQTQTKQTTSARVFGDRLGIVRQLLHTLNGVKAFNPAEDISTSSRPPAPTFATGDEDAGTDLEVSDTVPPTLSAEITEWLTTAAGMLLDVVERFPSGAVCADASFSAGLFGVLRDAYTITPTSIKPHMGRVWRLSWVLLGRESHSNGTLHGVYAWEGPCALLTGQILRTEFRMRLVEPLFETFLRAPESLTTLGVGTTNHKAPGKKKRK</sequence>
<dbReference type="EMBL" id="KQ247154">
    <property type="protein sequence ID" value="KNC72374.1"/>
    <property type="molecule type" value="Genomic_DNA"/>
</dbReference>
<feature type="compositionally biased region" description="Basic and acidic residues" evidence="1">
    <location>
        <begin position="111"/>
        <end position="120"/>
    </location>
</feature>
<feature type="region of interest" description="Disordered" evidence="1">
    <location>
        <begin position="89"/>
        <end position="120"/>
    </location>
</feature>
<gene>
    <name evidence="2" type="ORF">SARC_15064</name>
</gene>
<dbReference type="AlphaFoldDB" id="A0A0L0F6W3"/>
<dbReference type="Proteomes" id="UP000054560">
    <property type="component" value="Unassembled WGS sequence"/>
</dbReference>
<evidence type="ECO:0000313" key="2">
    <source>
        <dbReference type="EMBL" id="KNC72374.1"/>
    </source>
</evidence>
<protein>
    <submittedName>
        <fullName evidence="2">Uncharacterized protein</fullName>
    </submittedName>
</protein>
<organism evidence="2 3">
    <name type="scientific">Sphaeroforma arctica JP610</name>
    <dbReference type="NCBI Taxonomy" id="667725"/>
    <lineage>
        <taxon>Eukaryota</taxon>
        <taxon>Ichthyosporea</taxon>
        <taxon>Ichthyophonida</taxon>
        <taxon>Sphaeroforma</taxon>
    </lineage>
</organism>
<feature type="non-terminal residue" evidence="2">
    <location>
        <position position="587"/>
    </location>
</feature>
<evidence type="ECO:0000256" key="1">
    <source>
        <dbReference type="SAM" id="MobiDB-lite"/>
    </source>
</evidence>
<dbReference type="GeneID" id="25915568"/>
<feature type="region of interest" description="Disordered" evidence="1">
    <location>
        <begin position="415"/>
        <end position="445"/>
    </location>
</feature>
<keyword evidence="3" id="KW-1185">Reference proteome</keyword>
<accession>A0A0L0F6W3</accession>
<feature type="compositionally biased region" description="Basic and acidic residues" evidence="1">
    <location>
        <begin position="256"/>
        <end position="267"/>
    </location>
</feature>
<proteinExistence type="predicted"/>
<feature type="compositionally biased region" description="Acidic residues" evidence="1">
    <location>
        <begin position="432"/>
        <end position="442"/>
    </location>
</feature>
<feature type="compositionally biased region" description="Polar residues" evidence="1">
    <location>
        <begin position="89"/>
        <end position="110"/>
    </location>
</feature>
<name>A0A0L0F6W3_9EUKA</name>
<reference evidence="2 3" key="1">
    <citation type="submission" date="2011-02" db="EMBL/GenBank/DDBJ databases">
        <title>The Genome Sequence of Sphaeroforma arctica JP610.</title>
        <authorList>
            <consortium name="The Broad Institute Genome Sequencing Platform"/>
            <person name="Russ C."/>
            <person name="Cuomo C."/>
            <person name="Young S.K."/>
            <person name="Zeng Q."/>
            <person name="Gargeya S."/>
            <person name="Alvarado L."/>
            <person name="Berlin A."/>
            <person name="Chapman S.B."/>
            <person name="Chen Z."/>
            <person name="Freedman E."/>
            <person name="Gellesch M."/>
            <person name="Goldberg J."/>
            <person name="Griggs A."/>
            <person name="Gujja S."/>
            <person name="Heilman E."/>
            <person name="Heiman D."/>
            <person name="Howarth C."/>
            <person name="Mehta T."/>
            <person name="Neiman D."/>
            <person name="Pearson M."/>
            <person name="Roberts A."/>
            <person name="Saif S."/>
            <person name="Shea T."/>
            <person name="Shenoy N."/>
            <person name="Sisk P."/>
            <person name="Stolte C."/>
            <person name="Sykes S."/>
            <person name="White J."/>
            <person name="Yandava C."/>
            <person name="Burger G."/>
            <person name="Gray M.W."/>
            <person name="Holland P.W.H."/>
            <person name="King N."/>
            <person name="Lang F.B.F."/>
            <person name="Roger A.J."/>
            <person name="Ruiz-Trillo I."/>
            <person name="Haas B."/>
            <person name="Nusbaum C."/>
            <person name="Birren B."/>
        </authorList>
    </citation>
    <scope>NUCLEOTIDE SEQUENCE [LARGE SCALE GENOMIC DNA]</scope>
    <source>
        <strain evidence="2 3">JP610</strain>
    </source>
</reference>
<feature type="region of interest" description="Disordered" evidence="1">
    <location>
        <begin position="179"/>
        <end position="225"/>
    </location>
</feature>
<dbReference type="RefSeq" id="XP_014146276.1">
    <property type="nucleotide sequence ID" value="XM_014290801.1"/>
</dbReference>